<feature type="region of interest" description="Disordered" evidence="1">
    <location>
        <begin position="328"/>
        <end position="362"/>
    </location>
</feature>
<feature type="region of interest" description="Disordered" evidence="1">
    <location>
        <begin position="1"/>
        <end position="210"/>
    </location>
</feature>
<feature type="compositionally biased region" description="Gly residues" evidence="1">
    <location>
        <begin position="846"/>
        <end position="856"/>
    </location>
</feature>
<comment type="caution">
    <text evidence="2">The sequence shown here is derived from an EMBL/GenBank/DDBJ whole genome shotgun (WGS) entry which is preliminary data.</text>
</comment>
<feature type="compositionally biased region" description="Polar residues" evidence="1">
    <location>
        <begin position="607"/>
        <end position="618"/>
    </location>
</feature>
<gene>
    <name evidence="2" type="ORF">E1B28_004617</name>
</gene>
<feature type="region of interest" description="Disordered" evidence="1">
    <location>
        <begin position="1078"/>
        <end position="1101"/>
    </location>
</feature>
<feature type="compositionally biased region" description="Low complexity" evidence="1">
    <location>
        <begin position="116"/>
        <end position="135"/>
    </location>
</feature>
<reference evidence="2" key="1">
    <citation type="journal article" date="2021" name="Genome Biol. Evol.">
        <title>The assembled and annotated genome of the fairy-ring fungus Marasmius oreades.</title>
        <authorList>
            <person name="Hiltunen M."/>
            <person name="Ament-Velasquez S.L."/>
            <person name="Johannesson H."/>
        </authorList>
    </citation>
    <scope>NUCLEOTIDE SEQUENCE</scope>
    <source>
        <strain evidence="2">03SP1</strain>
    </source>
</reference>
<dbReference type="RefSeq" id="XP_043013721.1">
    <property type="nucleotide sequence ID" value="XM_043149117.1"/>
</dbReference>
<evidence type="ECO:0000256" key="1">
    <source>
        <dbReference type="SAM" id="MobiDB-lite"/>
    </source>
</evidence>
<feature type="region of interest" description="Disordered" evidence="1">
    <location>
        <begin position="844"/>
        <end position="1008"/>
    </location>
</feature>
<feature type="region of interest" description="Disordered" evidence="1">
    <location>
        <begin position="1169"/>
        <end position="1290"/>
    </location>
</feature>
<feature type="compositionally biased region" description="Polar residues" evidence="1">
    <location>
        <begin position="915"/>
        <end position="940"/>
    </location>
</feature>
<feature type="compositionally biased region" description="Polar residues" evidence="1">
    <location>
        <begin position="328"/>
        <end position="340"/>
    </location>
</feature>
<feature type="compositionally biased region" description="Low complexity" evidence="1">
    <location>
        <begin position="731"/>
        <end position="746"/>
    </location>
</feature>
<feature type="region of interest" description="Disordered" evidence="1">
    <location>
        <begin position="576"/>
        <end position="641"/>
    </location>
</feature>
<evidence type="ECO:0000313" key="2">
    <source>
        <dbReference type="EMBL" id="KAG7097251.1"/>
    </source>
</evidence>
<feature type="compositionally biased region" description="Low complexity" evidence="1">
    <location>
        <begin position="161"/>
        <end position="180"/>
    </location>
</feature>
<keyword evidence="3" id="KW-1185">Reference proteome</keyword>
<dbReference type="OrthoDB" id="2413468at2759"/>
<feature type="region of interest" description="Disordered" evidence="1">
    <location>
        <begin position="665"/>
        <end position="746"/>
    </location>
</feature>
<feature type="compositionally biased region" description="Pro residues" evidence="1">
    <location>
        <begin position="958"/>
        <end position="970"/>
    </location>
</feature>
<feature type="compositionally biased region" description="Polar residues" evidence="1">
    <location>
        <begin position="1197"/>
        <end position="1216"/>
    </location>
</feature>
<dbReference type="GeneID" id="66073693"/>
<feature type="compositionally biased region" description="Basic residues" evidence="1">
    <location>
        <begin position="871"/>
        <end position="880"/>
    </location>
</feature>
<proteinExistence type="predicted"/>
<feature type="compositionally biased region" description="Polar residues" evidence="1">
    <location>
        <begin position="55"/>
        <end position="75"/>
    </location>
</feature>
<feature type="compositionally biased region" description="Pro residues" evidence="1">
    <location>
        <begin position="979"/>
        <end position="990"/>
    </location>
</feature>
<feature type="region of interest" description="Disordered" evidence="1">
    <location>
        <begin position="375"/>
        <end position="411"/>
    </location>
</feature>
<feature type="compositionally biased region" description="Polar residues" evidence="1">
    <location>
        <begin position="1"/>
        <end position="35"/>
    </location>
</feature>
<protein>
    <submittedName>
        <fullName evidence="2">Uncharacterized protein</fullName>
    </submittedName>
</protein>
<dbReference type="EMBL" id="CM032182">
    <property type="protein sequence ID" value="KAG7097251.1"/>
    <property type="molecule type" value="Genomic_DNA"/>
</dbReference>
<organism evidence="2 3">
    <name type="scientific">Marasmius oreades</name>
    <name type="common">fairy-ring Marasmius</name>
    <dbReference type="NCBI Taxonomy" id="181124"/>
    <lineage>
        <taxon>Eukaryota</taxon>
        <taxon>Fungi</taxon>
        <taxon>Dikarya</taxon>
        <taxon>Basidiomycota</taxon>
        <taxon>Agaricomycotina</taxon>
        <taxon>Agaricomycetes</taxon>
        <taxon>Agaricomycetidae</taxon>
        <taxon>Agaricales</taxon>
        <taxon>Marasmiineae</taxon>
        <taxon>Marasmiaceae</taxon>
        <taxon>Marasmius</taxon>
    </lineage>
</organism>
<feature type="region of interest" description="Disordered" evidence="1">
    <location>
        <begin position="1143"/>
        <end position="1162"/>
    </location>
</feature>
<evidence type="ECO:0000313" key="3">
    <source>
        <dbReference type="Proteomes" id="UP001049176"/>
    </source>
</evidence>
<name>A0A9P7UYX3_9AGAR</name>
<sequence>MATSSSSDMVARTSTARQNIARQDVSTDNLLSYYSSPLADNPASSPIPISRKPSVDSTSDCSNLSYKSDSTPSDYSNKEEPTTIASSSTSVTRRPSRSSKGATDRRRLAIVQVLNSSSQSTGSTAATSSSSGSIDSRSRTSDMALVAPPDAAPASYMTEGSLKSTSPVSPYSSSLQSYTVRPKHETSPALPKQRHRSQGHQRSASEISNAKRDIAIIGTLTPAHSASRPTMYVPSLDNIPLKTSNRPVLVSGDGTQASENALHPPPLFLHPQSRSPSPVCSVNSFSGNSDFVTTPDIGEGKRIDMPVASPIVVLTSTDVVSPSITTSFLSSHTTNSTAPSRNPADPTPASPHSSYTASSNSTALTTASTIIPRSALTSQKQKPPPSIVVVPQTPNTPKSPTFVSLNSPTPSTKTASAVRTATSSSFSLDNLSTFRNYQPAYLLDWNPIIHQISIDFIFASHPHQCHPLNKTLVLFEAITSYFGSSHRRSIFTSTYAGITVSWWPAEPHHHPPYTPQPGEQPGAFAVLLTPRFFFIPLRALSFYIYSLPLMLLHIDQPTNPHFPLFPLGIHSTAGPLPPPPRASFMFGPTAAPPPRPPRQVRSPSPTKSPTIASSSSPTKGAPSASTSRSGDRGRSPRSQTKEVMMEALKLPPEVTAALSSRLAPVTKAKSNGSLGRTPSGADETSLNNRSDDDNNSNLAPTSTSTEPPPEIASVHTREGAFAPSHIVSPATTTTSSTTTPTLSRTSDMTVQVYPTTTLHTLPERIKVASSSSYEEYTLREEDEGSDYDTCEQKDARHHEQENVDISQPVIKPPPRGQSLAVFNATGIGGLPASSAEDDEWILADTFGGGGGGGGGAKKSLEVEGMPTTPKTLRREKAPKRHSFESHASSNESEGPSPPPKTFRTSFTKGLKRLSLNASPRRSASVSSGHSRTPSQNSSTLPALPDEANHDGRRSFSPSPSPQFDPRPLSPLNPNATSPPSNPPSKDPSPNPYASYNTRPHPLTHKRIKNSSPDALFCSELYSVPKKSTTSAERCAIYARKLNELYLYDCGLGDWVASVSIGISRGPAAHDVSMISFTDTPRKTSHGSTISEATFPRRPDASTATDLMIPTMISSSSSMSPVSSAPRLPYPSLAIKSTSNEKGGLLGHLATPTSSRGTGGFFASLGRKASINRHRGGSSDSGHGGGKARLTKPPPHSASINGNTISSPVLVDTSQSIPGGPRALPGRAKTLMLSPSPSSSKGFDAGSGSESGSGTVGRRPSMYNLSSSSVSDSSHRLAGSERRDKEREDDPAFASQVNRLADLLPHVEKTVLAGYLRRAGQDILAIGQYLDDEKNGCVRRE</sequence>
<feature type="compositionally biased region" description="Basic and acidic residues" evidence="1">
    <location>
        <begin position="629"/>
        <end position="641"/>
    </location>
</feature>
<feature type="compositionally biased region" description="Basic and acidic residues" evidence="1">
    <location>
        <begin position="1272"/>
        <end position="1289"/>
    </location>
</feature>
<dbReference type="Proteomes" id="UP001049176">
    <property type="component" value="Chromosome 2"/>
</dbReference>
<feature type="compositionally biased region" description="Low complexity" evidence="1">
    <location>
        <begin position="695"/>
        <end position="705"/>
    </location>
</feature>
<accession>A0A9P7UYX3</accession>
<feature type="compositionally biased region" description="Low complexity" evidence="1">
    <location>
        <begin position="350"/>
        <end position="362"/>
    </location>
</feature>
<feature type="compositionally biased region" description="Polar residues" evidence="1">
    <location>
        <begin position="392"/>
        <end position="410"/>
    </location>
</feature>